<evidence type="ECO:0000313" key="2">
    <source>
        <dbReference type="Proteomes" id="UP000718821"/>
    </source>
</evidence>
<dbReference type="AlphaFoldDB" id="A0A939B8Y9"/>
<dbReference type="RefSeq" id="WP_204469697.1">
    <property type="nucleotide sequence ID" value="NZ_JACLYU010000027.1"/>
</dbReference>
<organism evidence="1 2">
    <name type="scientific">Bifidobacterium pullorum subsp. saeculare</name>
    <dbReference type="NCBI Taxonomy" id="78257"/>
    <lineage>
        <taxon>Bacteria</taxon>
        <taxon>Bacillati</taxon>
        <taxon>Actinomycetota</taxon>
        <taxon>Actinomycetes</taxon>
        <taxon>Bifidobacteriales</taxon>
        <taxon>Bifidobacteriaceae</taxon>
        <taxon>Bifidobacterium</taxon>
    </lineage>
</organism>
<dbReference type="EMBL" id="JACLYU010000027">
    <property type="protein sequence ID" value="MBM6700382.1"/>
    <property type="molecule type" value="Genomic_DNA"/>
</dbReference>
<evidence type="ECO:0008006" key="3">
    <source>
        <dbReference type="Google" id="ProtNLM"/>
    </source>
</evidence>
<reference evidence="1" key="2">
    <citation type="journal article" date="2021" name="Sci. Rep.">
        <title>The distribution of antibiotic resistance genes in chicken gut microbiota commensals.</title>
        <authorList>
            <person name="Juricova H."/>
            <person name="Matiasovicova J."/>
            <person name="Kubasova T."/>
            <person name="Cejkova D."/>
            <person name="Rychlik I."/>
        </authorList>
    </citation>
    <scope>NUCLEOTIDE SEQUENCE</scope>
    <source>
        <strain evidence="1">An836</strain>
    </source>
</reference>
<keyword evidence="2" id="KW-1185">Reference proteome</keyword>
<sequence>MDDATRRALRRRAREGELANPYRNVYARREYWSSLTPVDRMLHVARALTMLHPQWVFAGLAAASAHGLDHAWSLHNGRLSIAVSASYHGKESRQPLDHVYMPTVEAVSAAGLRVTTVPRTLVDCGLRYPFEYALALFDSALRNGCVTRDEVLAVCDGLIVDCGMVLRLLHYADARSENGGESLIRGIAIMHGFVVPELQVSLVDPANPRATCRVDFLWRLHDGRIIVLEYDGMAKYSDTEMTGGRTVRQTVYAEREREAALRRAGVTTILRVDYDEAVHVQPVVDKLLKASVPMVDSRWTGATARR</sequence>
<accession>A0A939B8Y9</accession>
<name>A0A939B8Y9_9BIFI</name>
<gene>
    <name evidence="1" type="ORF">H7U32_08780</name>
</gene>
<reference evidence="1" key="1">
    <citation type="submission" date="2020-08" db="EMBL/GenBank/DDBJ databases">
        <authorList>
            <person name="Cejkova D."/>
            <person name="Kubasova T."/>
            <person name="Jahodarova E."/>
            <person name="Rychlik I."/>
        </authorList>
    </citation>
    <scope>NUCLEOTIDE SEQUENCE</scope>
    <source>
        <strain evidence="1">An836</strain>
    </source>
</reference>
<comment type="caution">
    <text evidence="1">The sequence shown here is derived from an EMBL/GenBank/DDBJ whole genome shotgun (WGS) entry which is preliminary data.</text>
</comment>
<evidence type="ECO:0000313" key="1">
    <source>
        <dbReference type="EMBL" id="MBM6700382.1"/>
    </source>
</evidence>
<protein>
    <recommendedName>
        <fullName evidence="3">CTP synthase</fullName>
    </recommendedName>
</protein>
<dbReference type="Proteomes" id="UP000718821">
    <property type="component" value="Unassembled WGS sequence"/>
</dbReference>
<proteinExistence type="predicted"/>